<gene>
    <name evidence="7" type="ORF">BIW53_04375</name>
</gene>
<dbReference type="Pfam" id="PF01810">
    <property type="entry name" value="LysE"/>
    <property type="match status" value="1"/>
</dbReference>
<feature type="transmembrane region" description="Helical" evidence="6">
    <location>
        <begin position="146"/>
        <end position="166"/>
    </location>
</feature>
<dbReference type="GO" id="GO:0005886">
    <property type="term" value="C:plasma membrane"/>
    <property type="evidence" value="ECO:0007669"/>
    <property type="project" value="UniProtKB-SubCell"/>
</dbReference>
<feature type="transmembrane region" description="Helical" evidence="6">
    <location>
        <begin position="178"/>
        <end position="196"/>
    </location>
</feature>
<proteinExistence type="predicted"/>
<evidence type="ECO:0000313" key="8">
    <source>
        <dbReference type="Proteomes" id="UP000180253"/>
    </source>
</evidence>
<keyword evidence="2" id="KW-1003">Cell membrane</keyword>
<name>A0A1S1NCV1_9GAMM</name>
<sequence length="205" mass="22528">MEYLFAVLLFAVSSSVTPGPNNVLVMTSGVNFGVRKSLPLLFGICIGFTIMLFLVGVGFMQVFVHYPQLHLGIKIVGVLYLLYLAVLIAKSATSYSTKHHNSPLTFLNGALYQWVNAKAWVVASGAIAAFTTVGSVNLEQNLKISAVFLLVSFPCVGVWLVFGSVLKQYLTQSSYRRWFNYSMALLLVLSVLPVLVEIKQQVLLT</sequence>
<dbReference type="Proteomes" id="UP000180253">
    <property type="component" value="Unassembled WGS sequence"/>
</dbReference>
<dbReference type="GO" id="GO:0015171">
    <property type="term" value="F:amino acid transmembrane transporter activity"/>
    <property type="evidence" value="ECO:0007669"/>
    <property type="project" value="TreeGrafter"/>
</dbReference>
<comment type="subcellular location">
    <subcellularLocation>
        <location evidence="1">Cell membrane</location>
        <topology evidence="1">Multi-pass membrane protein</topology>
    </subcellularLocation>
</comment>
<keyword evidence="3 6" id="KW-0812">Transmembrane</keyword>
<reference evidence="7 8" key="1">
    <citation type="submission" date="2016-10" db="EMBL/GenBank/DDBJ databases">
        <title>Pseudoalteromonas amylolytica sp. nov., isolated from the surface seawater.</title>
        <authorList>
            <person name="Wu Y.-H."/>
            <person name="Cheng H."/>
            <person name="Jin X.-B."/>
            <person name="Wang C.-S."/>
            <person name="Xu X.-W."/>
        </authorList>
    </citation>
    <scope>NUCLEOTIDE SEQUENCE [LARGE SCALE GENOMIC DNA]</scope>
    <source>
        <strain evidence="7 8">JCM 12483</strain>
    </source>
</reference>
<protein>
    <submittedName>
        <fullName evidence="7">Lysine transporter LysE</fullName>
    </submittedName>
</protein>
<evidence type="ECO:0000313" key="7">
    <source>
        <dbReference type="EMBL" id="OHU96571.1"/>
    </source>
</evidence>
<accession>A0A1S1NCV1</accession>
<keyword evidence="8" id="KW-1185">Reference proteome</keyword>
<evidence type="ECO:0000256" key="6">
    <source>
        <dbReference type="SAM" id="Phobius"/>
    </source>
</evidence>
<comment type="caution">
    <text evidence="7">The sequence shown here is derived from an EMBL/GenBank/DDBJ whole genome shotgun (WGS) entry which is preliminary data.</text>
</comment>
<keyword evidence="4 6" id="KW-1133">Transmembrane helix</keyword>
<dbReference type="OrthoDB" id="9812084at2"/>
<evidence type="ECO:0000256" key="4">
    <source>
        <dbReference type="ARBA" id="ARBA00022989"/>
    </source>
</evidence>
<dbReference type="STRING" id="327939.BIW53_04375"/>
<organism evidence="7 8">
    <name type="scientific">Pseudoalteromonas byunsanensis</name>
    <dbReference type="NCBI Taxonomy" id="327939"/>
    <lineage>
        <taxon>Bacteria</taxon>
        <taxon>Pseudomonadati</taxon>
        <taxon>Pseudomonadota</taxon>
        <taxon>Gammaproteobacteria</taxon>
        <taxon>Alteromonadales</taxon>
        <taxon>Pseudoalteromonadaceae</taxon>
        <taxon>Pseudoalteromonas</taxon>
    </lineage>
</organism>
<evidence type="ECO:0000256" key="3">
    <source>
        <dbReference type="ARBA" id="ARBA00022692"/>
    </source>
</evidence>
<dbReference type="GO" id="GO:0033228">
    <property type="term" value="P:cysteine export across plasma membrane"/>
    <property type="evidence" value="ECO:0007669"/>
    <property type="project" value="TreeGrafter"/>
</dbReference>
<feature type="transmembrane region" description="Helical" evidence="6">
    <location>
        <begin position="71"/>
        <end position="91"/>
    </location>
</feature>
<evidence type="ECO:0000256" key="2">
    <source>
        <dbReference type="ARBA" id="ARBA00022475"/>
    </source>
</evidence>
<feature type="transmembrane region" description="Helical" evidence="6">
    <location>
        <begin position="40"/>
        <end position="64"/>
    </location>
</feature>
<evidence type="ECO:0000256" key="5">
    <source>
        <dbReference type="ARBA" id="ARBA00023136"/>
    </source>
</evidence>
<evidence type="ECO:0000256" key="1">
    <source>
        <dbReference type="ARBA" id="ARBA00004651"/>
    </source>
</evidence>
<feature type="transmembrane region" description="Helical" evidence="6">
    <location>
        <begin position="111"/>
        <end position="134"/>
    </location>
</feature>
<keyword evidence="5 6" id="KW-0472">Membrane</keyword>
<dbReference type="AlphaFoldDB" id="A0A1S1NCV1"/>
<dbReference type="PANTHER" id="PTHR30086:SF20">
    <property type="entry name" value="ARGININE EXPORTER PROTEIN ARGO-RELATED"/>
    <property type="match status" value="1"/>
</dbReference>
<dbReference type="EMBL" id="MNAN01000026">
    <property type="protein sequence ID" value="OHU96571.1"/>
    <property type="molecule type" value="Genomic_DNA"/>
</dbReference>
<dbReference type="RefSeq" id="WP_070990598.1">
    <property type="nucleotide sequence ID" value="NZ_CBCSHD010000001.1"/>
</dbReference>
<dbReference type="PANTHER" id="PTHR30086">
    <property type="entry name" value="ARGININE EXPORTER PROTEIN ARGO"/>
    <property type="match status" value="1"/>
</dbReference>
<dbReference type="InterPro" id="IPR001123">
    <property type="entry name" value="LeuE-type"/>
</dbReference>